<dbReference type="KEGG" id="metu:GNH96_13650"/>
<evidence type="ECO:0000256" key="1">
    <source>
        <dbReference type="SAM" id="SignalP"/>
    </source>
</evidence>
<organism evidence="2 3">
    <name type="scientific">Methylococcus geothermalis</name>
    <dbReference type="NCBI Taxonomy" id="2681310"/>
    <lineage>
        <taxon>Bacteria</taxon>
        <taxon>Pseudomonadati</taxon>
        <taxon>Pseudomonadota</taxon>
        <taxon>Gammaproteobacteria</taxon>
        <taxon>Methylococcales</taxon>
        <taxon>Methylococcaceae</taxon>
        <taxon>Methylococcus</taxon>
    </lineage>
</organism>
<accession>A0A858QAQ7</accession>
<reference evidence="3" key="1">
    <citation type="submission" date="2019-12" db="EMBL/GenBank/DDBJ databases">
        <authorList>
            <person name="Awala S.I."/>
            <person name="Rhee S.K."/>
        </authorList>
    </citation>
    <scope>NUCLEOTIDE SEQUENCE [LARGE SCALE GENOMIC DNA]</scope>
    <source>
        <strain evidence="3">IM1</strain>
    </source>
</reference>
<keyword evidence="3" id="KW-1185">Reference proteome</keyword>
<dbReference type="Proteomes" id="UP000503004">
    <property type="component" value="Chromosome"/>
</dbReference>
<evidence type="ECO:0000313" key="2">
    <source>
        <dbReference type="EMBL" id="QJD30903.1"/>
    </source>
</evidence>
<evidence type="ECO:0008006" key="4">
    <source>
        <dbReference type="Google" id="ProtNLM"/>
    </source>
</evidence>
<gene>
    <name evidence="2" type="ORF">GNH96_13650</name>
</gene>
<dbReference type="RefSeq" id="WP_169604180.1">
    <property type="nucleotide sequence ID" value="NZ_CP046565.1"/>
</dbReference>
<dbReference type="PROSITE" id="PS51257">
    <property type="entry name" value="PROKAR_LIPOPROTEIN"/>
    <property type="match status" value="1"/>
</dbReference>
<proteinExistence type="predicted"/>
<protein>
    <recommendedName>
        <fullName evidence="4">Auto-transporter adhesin head GIN domain-containing protein</fullName>
    </recommendedName>
</protein>
<dbReference type="EMBL" id="CP046565">
    <property type="protein sequence ID" value="QJD30903.1"/>
    <property type="molecule type" value="Genomic_DNA"/>
</dbReference>
<keyword evidence="1" id="KW-0732">Signal</keyword>
<dbReference type="AlphaFoldDB" id="A0A858QAQ7"/>
<feature type="chain" id="PRO_5032663522" description="Auto-transporter adhesin head GIN domain-containing protein" evidence="1">
    <location>
        <begin position="25"/>
        <end position="135"/>
    </location>
</feature>
<evidence type="ECO:0000313" key="3">
    <source>
        <dbReference type="Proteomes" id="UP000503004"/>
    </source>
</evidence>
<sequence length="135" mass="13584">MKQHSLTWAPVAALVALASGCADPSPVSLSGADDVATVKVSGAGQNLSVSHPGRFDLTVSGDGNTVRVPSGNVIRTLRVSGVHHGISVSSGASVQSIRLSGTGTTIHLPKDVHPTVSGSGVGNRILNHVEAEVPP</sequence>
<feature type="signal peptide" evidence="1">
    <location>
        <begin position="1"/>
        <end position="24"/>
    </location>
</feature>
<name>A0A858QAQ7_9GAMM</name>